<sequence length="378" mass="42667">MDKKFKLSVSNIAIDSDASAETNSLSAESTTTENVQHKTRKKFGRRRGSEWEVVEGLKEGQRFEKRPDVYNGFLHKKRKWPLKGWHKRYFILNKGILIYGKNPNEMNKGKIHGSVDVGLSVISSKLTGCRIDIDAEEYIYHLKAKTDENFTAWLKQLTDHRLFRQHGLTYGSKAGIFPSLQTTEESAEALLKNDCTDSCNTSKELSTRLSSWIKNVPLDDIERDIAQTEKNLKKLSHLLRQVDPKSGNASNLERISINSTCSTNLDVAGNFLQTSEPLDNQAYEKIYGLSKEVFSSVKNVVSVLSVEKDALKEVLNQESHSLANFDLNGEVITGLKNSLKEALHQNTELRRRLKAIHDTSDSSNISHLQLFSISEAKL</sequence>
<dbReference type="AlphaFoldDB" id="A0A1Y1MLV0"/>
<feature type="region of interest" description="Disordered" evidence="3">
    <location>
        <begin position="20"/>
        <end position="42"/>
    </location>
</feature>
<feature type="coiled-coil region" evidence="2">
    <location>
        <begin position="332"/>
        <end position="359"/>
    </location>
</feature>
<dbReference type="SMART" id="SM00233">
    <property type="entry name" value="PH"/>
    <property type="match status" value="1"/>
</dbReference>
<evidence type="ECO:0000256" key="3">
    <source>
        <dbReference type="SAM" id="MobiDB-lite"/>
    </source>
</evidence>
<evidence type="ECO:0000259" key="4">
    <source>
        <dbReference type="PROSITE" id="PS50003"/>
    </source>
</evidence>
<dbReference type="InterPro" id="IPR041680">
    <property type="entry name" value="PH_8"/>
</dbReference>
<accession>A0A1Y1MLV0</accession>
<feature type="domain" description="PH" evidence="4">
    <location>
        <begin position="67"/>
        <end position="162"/>
    </location>
</feature>
<dbReference type="GO" id="GO:0006869">
    <property type="term" value="P:lipid transport"/>
    <property type="evidence" value="ECO:0007669"/>
    <property type="project" value="UniProtKB-ARBA"/>
</dbReference>
<evidence type="ECO:0000256" key="1">
    <source>
        <dbReference type="ARBA" id="ARBA00008842"/>
    </source>
</evidence>
<evidence type="ECO:0000256" key="2">
    <source>
        <dbReference type="SAM" id="Coils"/>
    </source>
</evidence>
<dbReference type="InterPro" id="IPR011993">
    <property type="entry name" value="PH-like_dom_sf"/>
</dbReference>
<dbReference type="Pfam" id="PF15409">
    <property type="entry name" value="PH_8"/>
    <property type="match status" value="1"/>
</dbReference>
<dbReference type="Gene3D" id="2.30.29.30">
    <property type="entry name" value="Pleckstrin-homology domain (PH domain)/Phosphotyrosine-binding domain (PTB)"/>
    <property type="match status" value="1"/>
</dbReference>
<comment type="similarity">
    <text evidence="1">Belongs to the OSBP family.</text>
</comment>
<name>A0A1Y1MLV0_PHOPY</name>
<organism evidence="5">
    <name type="scientific">Photinus pyralis</name>
    <name type="common">Common eastern firefly</name>
    <name type="synonym">Lampyris pyralis</name>
    <dbReference type="NCBI Taxonomy" id="7054"/>
    <lineage>
        <taxon>Eukaryota</taxon>
        <taxon>Metazoa</taxon>
        <taxon>Ecdysozoa</taxon>
        <taxon>Arthropoda</taxon>
        <taxon>Hexapoda</taxon>
        <taxon>Insecta</taxon>
        <taxon>Pterygota</taxon>
        <taxon>Neoptera</taxon>
        <taxon>Endopterygota</taxon>
        <taxon>Coleoptera</taxon>
        <taxon>Polyphaga</taxon>
        <taxon>Elateriformia</taxon>
        <taxon>Elateroidea</taxon>
        <taxon>Lampyridae</taxon>
        <taxon>Lampyrinae</taxon>
        <taxon>Photinus</taxon>
    </lineage>
</organism>
<reference evidence="5" key="1">
    <citation type="journal article" date="2016" name="Sci. Rep.">
        <title>Molecular characterization of firefly nuptial gifts: a multi-omics approach sheds light on postcopulatory sexual selection.</title>
        <authorList>
            <person name="Al-Wathiqui N."/>
            <person name="Fallon T.R."/>
            <person name="South A."/>
            <person name="Weng J.K."/>
            <person name="Lewis S.M."/>
        </authorList>
    </citation>
    <scope>NUCLEOTIDE SEQUENCE</scope>
</reference>
<dbReference type="InterPro" id="IPR001849">
    <property type="entry name" value="PH_domain"/>
</dbReference>
<dbReference type="CDD" id="cd13287">
    <property type="entry name" value="PH_ORP3_ORP6_ORP7"/>
    <property type="match status" value="1"/>
</dbReference>
<dbReference type="EMBL" id="GEZM01030272">
    <property type="protein sequence ID" value="JAV85660.1"/>
    <property type="molecule type" value="Transcribed_RNA"/>
</dbReference>
<feature type="compositionally biased region" description="Polar residues" evidence="3">
    <location>
        <begin position="20"/>
        <end position="34"/>
    </location>
</feature>
<evidence type="ECO:0000313" key="5">
    <source>
        <dbReference type="EMBL" id="JAV85660.1"/>
    </source>
</evidence>
<keyword evidence="2" id="KW-0175">Coiled coil</keyword>
<dbReference type="SUPFAM" id="SSF50729">
    <property type="entry name" value="PH domain-like"/>
    <property type="match status" value="1"/>
</dbReference>
<dbReference type="FunFam" id="2.30.29.30:FF:000011">
    <property type="entry name" value="Oxysterol-binding protein"/>
    <property type="match status" value="1"/>
</dbReference>
<protein>
    <recommendedName>
        <fullName evidence="4">PH domain-containing protein</fullName>
    </recommendedName>
</protein>
<proteinExistence type="inferred from homology"/>
<dbReference type="PROSITE" id="PS50003">
    <property type="entry name" value="PH_DOMAIN"/>
    <property type="match status" value="1"/>
</dbReference>